<keyword evidence="2" id="KW-0808">Transferase</keyword>
<keyword evidence="3" id="KW-1185">Reference proteome</keyword>
<dbReference type="AlphaFoldDB" id="A0A8H6XQZ0"/>
<evidence type="ECO:0000313" key="2">
    <source>
        <dbReference type="EMBL" id="KAF7345512.1"/>
    </source>
</evidence>
<proteinExistence type="predicted"/>
<keyword evidence="2" id="KW-0418">Kinase</keyword>
<comment type="caution">
    <text evidence="2">The sequence shown here is derived from an EMBL/GenBank/DDBJ whole genome shotgun (WGS) entry which is preliminary data.</text>
</comment>
<dbReference type="GO" id="GO:0016301">
    <property type="term" value="F:kinase activity"/>
    <property type="evidence" value="ECO:0007669"/>
    <property type="project" value="UniProtKB-KW"/>
</dbReference>
<protein>
    <submittedName>
        <fullName evidence="2">MAP kinase kinase kinase</fullName>
    </submittedName>
</protein>
<feature type="compositionally biased region" description="Basic and acidic residues" evidence="1">
    <location>
        <begin position="28"/>
        <end position="40"/>
    </location>
</feature>
<dbReference type="OrthoDB" id="2013972at2759"/>
<evidence type="ECO:0000313" key="3">
    <source>
        <dbReference type="Proteomes" id="UP000620124"/>
    </source>
</evidence>
<dbReference type="InterPro" id="IPR029063">
    <property type="entry name" value="SAM-dependent_MTases_sf"/>
</dbReference>
<accession>A0A8H6XQZ0</accession>
<gene>
    <name evidence="2" type="ORF">MVEN_01569700</name>
</gene>
<feature type="region of interest" description="Disordered" evidence="1">
    <location>
        <begin position="235"/>
        <end position="294"/>
    </location>
</feature>
<sequence length="594" mass="66009">MQRTMSMPPPEEEEQYEQYEQYAGPMQHSRDSYDFTESNRESMVAEPPSPQIVTKIGTYPLDAYDAGLIESDRQTWELLRKVNSTNTPSFHNYDTTKGIWPVAQRQGIVNNIKFVRGNFVKQPLPFPDGSFQLVRMASLSLCIPHERWEFVLDQVWRVLAVGGRLEFIDDHVFFPYGKPPQMNPRSQSPPVPTLDTMIPSTVFSRMSLADVVNPSIRDDTDSQIYDLYGVEEEDEYSDADTVASGRRLETPTPHTRSSSRSSRSTTASLRGPHGDPEAWHEQAAAAREARGALRAHDECEEMTSMHLTLAPPEVEGQRPPSLNGRAPGRFERAQTAATAAGADDPLGQCPGLILWPSTFIPMPLPELEAHVAKHLRVLLSCKSALIDYASEIADQGEGDTQSEAAMEALWEYQNFLRERFNPPPDDLSRTMSDASSSTGDANSIHNSIFSVSSVGTEALEAMREYQTYVSGSQFFVASSTDLIFPSELTARFEVPAESSKAVRRSVRDAPTPTRTPPPRSSIDSTVTASSSSSGGSTSAPQKTRRRGSRGRDRSSVVSSIVPPYSRIELTHVRTFYVYEAVKQAQDRFQVGRMI</sequence>
<feature type="region of interest" description="Disordered" evidence="1">
    <location>
        <begin position="495"/>
        <end position="557"/>
    </location>
</feature>
<feature type="compositionally biased region" description="Low complexity" evidence="1">
    <location>
        <begin position="255"/>
        <end position="266"/>
    </location>
</feature>
<reference evidence="2" key="1">
    <citation type="submission" date="2020-05" db="EMBL/GenBank/DDBJ databases">
        <title>Mycena genomes resolve the evolution of fungal bioluminescence.</title>
        <authorList>
            <person name="Tsai I.J."/>
        </authorList>
    </citation>
    <scope>NUCLEOTIDE SEQUENCE</scope>
    <source>
        <strain evidence="2">CCC161011</strain>
    </source>
</reference>
<feature type="region of interest" description="Disordered" evidence="1">
    <location>
        <begin position="26"/>
        <end position="48"/>
    </location>
</feature>
<dbReference type="SUPFAM" id="SSF53335">
    <property type="entry name" value="S-adenosyl-L-methionine-dependent methyltransferases"/>
    <property type="match status" value="1"/>
</dbReference>
<dbReference type="Proteomes" id="UP000620124">
    <property type="component" value="Unassembled WGS sequence"/>
</dbReference>
<dbReference type="EMBL" id="JACAZI010000013">
    <property type="protein sequence ID" value="KAF7345512.1"/>
    <property type="molecule type" value="Genomic_DNA"/>
</dbReference>
<organism evidence="2 3">
    <name type="scientific">Mycena venus</name>
    <dbReference type="NCBI Taxonomy" id="2733690"/>
    <lineage>
        <taxon>Eukaryota</taxon>
        <taxon>Fungi</taxon>
        <taxon>Dikarya</taxon>
        <taxon>Basidiomycota</taxon>
        <taxon>Agaricomycotina</taxon>
        <taxon>Agaricomycetes</taxon>
        <taxon>Agaricomycetidae</taxon>
        <taxon>Agaricales</taxon>
        <taxon>Marasmiineae</taxon>
        <taxon>Mycenaceae</taxon>
        <taxon>Mycena</taxon>
    </lineage>
</organism>
<feature type="compositionally biased region" description="Low complexity" evidence="1">
    <location>
        <begin position="520"/>
        <end position="538"/>
    </location>
</feature>
<dbReference type="CDD" id="cd02440">
    <property type="entry name" value="AdoMet_MTases"/>
    <property type="match status" value="1"/>
</dbReference>
<evidence type="ECO:0000256" key="1">
    <source>
        <dbReference type="SAM" id="MobiDB-lite"/>
    </source>
</evidence>
<dbReference type="Gene3D" id="3.40.50.150">
    <property type="entry name" value="Vaccinia Virus protein VP39"/>
    <property type="match status" value="1"/>
</dbReference>
<name>A0A8H6XQZ0_9AGAR</name>